<reference evidence="1 2" key="1">
    <citation type="journal article" date="2024" name="J Genomics">
        <title>Draft genome sequencing and assembly of Favolaschia claudopus CIRM-BRFM 2984 isolated from oak limbs.</title>
        <authorList>
            <person name="Navarro D."/>
            <person name="Drula E."/>
            <person name="Chaduli D."/>
            <person name="Cazenave R."/>
            <person name="Ahrendt S."/>
            <person name="Wang J."/>
            <person name="Lipzen A."/>
            <person name="Daum C."/>
            <person name="Barry K."/>
            <person name="Grigoriev I.V."/>
            <person name="Favel A."/>
            <person name="Rosso M.N."/>
            <person name="Martin F."/>
        </authorList>
    </citation>
    <scope>NUCLEOTIDE SEQUENCE [LARGE SCALE GENOMIC DNA]</scope>
    <source>
        <strain evidence="1 2">CIRM-BRFM 2984</strain>
    </source>
</reference>
<comment type="caution">
    <text evidence="1">The sequence shown here is derived from an EMBL/GenBank/DDBJ whole genome shotgun (WGS) entry which is preliminary data.</text>
</comment>
<protein>
    <submittedName>
        <fullName evidence="1">Uncharacterized protein</fullName>
    </submittedName>
</protein>
<evidence type="ECO:0000313" key="1">
    <source>
        <dbReference type="EMBL" id="KAK7020009.1"/>
    </source>
</evidence>
<dbReference type="Proteomes" id="UP001362999">
    <property type="component" value="Unassembled WGS sequence"/>
</dbReference>
<gene>
    <name evidence="1" type="ORF">R3P38DRAFT_2782414</name>
</gene>
<name>A0AAW0B298_9AGAR</name>
<accession>A0AAW0B298</accession>
<dbReference type="EMBL" id="JAWWNJ010000042">
    <property type="protein sequence ID" value="KAK7020009.1"/>
    <property type="molecule type" value="Genomic_DNA"/>
</dbReference>
<sequence length="336" mass="37886">MAHSNSLLATIHRIISSVTPSTSGNAWSFAHTALYPVPHVASHVEEYAADLIQRKGYLKKVDCVLYATDERVPIVVPVPFNIGADLDDATIDDLFVHAYVAYAGLANIVDMSKGRRTVITHNFAPLDYPYTIFYTPPGVAEPKNMSLATNRGRIPWKGNVLVVKHHAYPETPMDVTREEVTRITIMIRQGKIRYWTCAESFLLSPEPDDQNTRRTENFNTRTQGSLDLDLGSFFDHLSRNYEYSLMEAHHSLYFNSLGTVKRALPIGRVDDCNGASDVLHDLRYSRIDVVEFFVGNSRWIGGVKWPTEVKEGDAIWEPRGNSMTPAMNRVNLANDW</sequence>
<keyword evidence="2" id="KW-1185">Reference proteome</keyword>
<dbReference type="AlphaFoldDB" id="A0AAW0B298"/>
<evidence type="ECO:0000313" key="2">
    <source>
        <dbReference type="Proteomes" id="UP001362999"/>
    </source>
</evidence>
<proteinExistence type="predicted"/>
<organism evidence="1 2">
    <name type="scientific">Favolaschia claudopus</name>
    <dbReference type="NCBI Taxonomy" id="2862362"/>
    <lineage>
        <taxon>Eukaryota</taxon>
        <taxon>Fungi</taxon>
        <taxon>Dikarya</taxon>
        <taxon>Basidiomycota</taxon>
        <taxon>Agaricomycotina</taxon>
        <taxon>Agaricomycetes</taxon>
        <taxon>Agaricomycetidae</taxon>
        <taxon>Agaricales</taxon>
        <taxon>Marasmiineae</taxon>
        <taxon>Mycenaceae</taxon>
        <taxon>Favolaschia</taxon>
    </lineage>
</organism>